<comment type="caution">
    <text evidence="3">The sequence shown here is derived from an EMBL/GenBank/DDBJ whole genome shotgun (WGS) entry which is preliminary data.</text>
</comment>
<dbReference type="OrthoDB" id="9970435at2759"/>
<dbReference type="Pfam" id="PF07059">
    <property type="entry name" value="EDR2_C"/>
    <property type="match status" value="1"/>
</dbReference>
<organism evidence="3 4">
    <name type="scientific">Phytophthora boehmeriae</name>
    <dbReference type="NCBI Taxonomy" id="109152"/>
    <lineage>
        <taxon>Eukaryota</taxon>
        <taxon>Sar</taxon>
        <taxon>Stramenopiles</taxon>
        <taxon>Oomycota</taxon>
        <taxon>Peronosporomycetes</taxon>
        <taxon>Peronosporales</taxon>
        <taxon>Peronosporaceae</taxon>
        <taxon>Phytophthora</taxon>
    </lineage>
</organism>
<dbReference type="Proteomes" id="UP000693981">
    <property type="component" value="Unassembled WGS sequence"/>
</dbReference>
<dbReference type="AlphaFoldDB" id="A0A8T1WLD7"/>
<dbReference type="PANTHER" id="PTHR31558:SF3">
    <property type="entry name" value="CW14 PROTEIN"/>
    <property type="match status" value="1"/>
</dbReference>
<sequence>MGASASTPRKLFRPWKNKLLNVEKDLLTSDLFGGICAQLTLANSQSRGSLSRRDGDAVEDDEQRLVAKKEGLLSSKLLRGLFGDVTMQCVKDVPGDSISKEAFICILALCYEGNTEDRISYIFTMYNITLTGENNNEEGHVAEKDYLYLLNYLEEYMPLPKQLYAAFEECVIPMGGLLSNSQFVAWVRKYPDVMHFLAVHLPPSQPPMNPLTIRTNEDVLAGSDPLNNSPSCRNDSNRNSFGSFDFIGGEDSGDEDSDGLYDSDQLTEMELSQSSFRDSTTSLASNDELTSILKEAGAVVQDDRTNVRAMGRSPNRDQGDQQTKRPTEPEKQYLQQDQQQDQQQIQSQEQQQALLYLNESHPWYRGAMDLNMDNVSLLFERTLARNAPTRYFFQVSTLALHEMDSKRGVQYKLCADTEVDFDRWTSAIAEVVNRKDTQNAMASGGAPVLTHQQLYRQRLMEQRAAAQADQAREHESARDTDIEKHKDDADPEKTSPFYGAENEQGEQVAKASTDVSSSHSKRKAPPRIVTELPIPSSGGLPVPSCWHLHIHVDGSKQCLIVGFMLNIVAIRCLASEHVIWKIVVCIAVTGIFIFNVYNPRSLQRPIRGGLRGRISSGNNIDPSVLGTELAQCHDPDNCCLHKLGNASSNGCSDGGEGDASSAEGAGDVPHRKFSGQSMRRFAKFSMGSTMVRSDMQPDGRSSNVDHSWSTTRAETFSVRSADYKKLRRKEASQPALFEFLGADLVRTDSKVDLISQRVEFPPEYENAKLFIINAQLPSYGPSVWGDGSCDGPGYSLALYWMIPDDVYEELQNPTTTTLRLLKRFLEAGDDRSLTDRFKVIAQVTNQDECGMTGMAKKLLVSHNATPVLTRPQHRIYHFREGSTEVVVDVHAFSYIARRGIHLLIDKTSKLVIDVAFVIQGETEDELPEQVLGCCRLDHTSVQKAAELP</sequence>
<evidence type="ECO:0000256" key="1">
    <source>
        <dbReference type="SAM" id="MobiDB-lite"/>
    </source>
</evidence>
<keyword evidence="4" id="KW-1185">Reference proteome</keyword>
<name>A0A8T1WLD7_9STRA</name>
<feature type="compositionally biased region" description="Polar residues" evidence="1">
    <location>
        <begin position="225"/>
        <end position="239"/>
    </location>
</feature>
<feature type="compositionally biased region" description="Low complexity" evidence="1">
    <location>
        <begin position="240"/>
        <end position="249"/>
    </location>
</feature>
<proteinExistence type="predicted"/>
<dbReference type="PANTHER" id="PTHR31558">
    <property type="entry name" value="CW14 PROTEIN"/>
    <property type="match status" value="1"/>
</dbReference>
<feature type="compositionally biased region" description="Low complexity" evidence="1">
    <location>
        <begin position="658"/>
        <end position="667"/>
    </location>
</feature>
<feature type="compositionally biased region" description="Acidic residues" evidence="1">
    <location>
        <begin position="251"/>
        <end position="261"/>
    </location>
</feature>
<evidence type="ECO:0000313" key="3">
    <source>
        <dbReference type="EMBL" id="KAG7394105.1"/>
    </source>
</evidence>
<evidence type="ECO:0000259" key="2">
    <source>
        <dbReference type="Pfam" id="PF07059"/>
    </source>
</evidence>
<protein>
    <recommendedName>
        <fullName evidence="2">Protein ENHANCED DISEASE RESISTANCE 2 C-terminal domain-containing protein</fullName>
    </recommendedName>
</protein>
<feature type="region of interest" description="Disordered" evidence="1">
    <location>
        <begin position="460"/>
        <end position="532"/>
    </location>
</feature>
<feature type="region of interest" description="Disordered" evidence="1">
    <location>
        <begin position="295"/>
        <end position="347"/>
    </location>
</feature>
<feature type="compositionally biased region" description="Low complexity" evidence="1">
    <location>
        <begin position="332"/>
        <end position="347"/>
    </location>
</feature>
<reference evidence="3" key="1">
    <citation type="submission" date="2021-02" db="EMBL/GenBank/DDBJ databases">
        <authorList>
            <person name="Palmer J.M."/>
        </authorList>
    </citation>
    <scope>NUCLEOTIDE SEQUENCE</scope>
    <source>
        <strain evidence="3">SCRP23</strain>
    </source>
</reference>
<dbReference type="InterPro" id="IPR009769">
    <property type="entry name" value="EDR2_C"/>
</dbReference>
<feature type="region of interest" description="Disordered" evidence="1">
    <location>
        <begin position="651"/>
        <end position="670"/>
    </location>
</feature>
<evidence type="ECO:0000313" key="4">
    <source>
        <dbReference type="Proteomes" id="UP000693981"/>
    </source>
</evidence>
<gene>
    <name evidence="3" type="ORF">PHYBOEH_005660</name>
</gene>
<feature type="compositionally biased region" description="Basic and acidic residues" evidence="1">
    <location>
        <begin position="470"/>
        <end position="493"/>
    </location>
</feature>
<feature type="compositionally biased region" description="Basic and acidic residues" evidence="1">
    <location>
        <begin position="314"/>
        <end position="331"/>
    </location>
</feature>
<accession>A0A8T1WLD7</accession>
<feature type="domain" description="Protein ENHANCED DISEASE RESISTANCE 2 C-terminal" evidence="2">
    <location>
        <begin position="708"/>
        <end position="938"/>
    </location>
</feature>
<feature type="region of interest" description="Disordered" evidence="1">
    <location>
        <begin position="220"/>
        <end position="261"/>
    </location>
</feature>
<dbReference type="EMBL" id="JAGDFL010000299">
    <property type="protein sequence ID" value="KAG7394105.1"/>
    <property type="molecule type" value="Genomic_DNA"/>
</dbReference>